<keyword evidence="3 4" id="KW-0012">Acyltransferase</keyword>
<dbReference type="Pfam" id="PF03588">
    <property type="entry name" value="Leu_Phe_trans"/>
    <property type="match status" value="1"/>
</dbReference>
<proteinExistence type="inferred from homology"/>
<reference evidence="5 6" key="1">
    <citation type="submission" date="2016-10" db="EMBL/GenBank/DDBJ databases">
        <authorList>
            <person name="de Groot N.N."/>
        </authorList>
    </citation>
    <scope>NUCLEOTIDE SEQUENCE [LARGE SCALE GENOMIC DNA]</scope>
    <source>
        <strain evidence="5 6">DSM 19981</strain>
    </source>
</reference>
<dbReference type="GO" id="GO:0030163">
    <property type="term" value="P:protein catabolic process"/>
    <property type="evidence" value="ECO:0007669"/>
    <property type="project" value="UniProtKB-UniRule"/>
</dbReference>
<dbReference type="STRING" id="1123062.SAMN02745775_110157"/>
<dbReference type="InterPro" id="IPR042203">
    <property type="entry name" value="Leu/Phe-tRNA_Trfase_C"/>
</dbReference>
<evidence type="ECO:0000313" key="6">
    <source>
        <dbReference type="Proteomes" id="UP000199473"/>
    </source>
</evidence>
<comment type="function">
    <text evidence="4">Functions in the N-end rule pathway of protein degradation where it conjugates Leu, Phe and, less efficiently, Met from aminoacyl-tRNAs to the N-termini of proteins containing an N-terminal arginine or lysine.</text>
</comment>
<gene>
    <name evidence="4" type="primary">aat</name>
    <name evidence="5" type="ORF">SAMN02745775_110157</name>
</gene>
<comment type="similarity">
    <text evidence="4">Belongs to the L/F-transferase family.</text>
</comment>
<keyword evidence="1 4" id="KW-0963">Cytoplasm</keyword>
<dbReference type="SUPFAM" id="SSF55729">
    <property type="entry name" value="Acyl-CoA N-acyltransferases (Nat)"/>
    <property type="match status" value="1"/>
</dbReference>
<evidence type="ECO:0000256" key="1">
    <source>
        <dbReference type="ARBA" id="ARBA00022490"/>
    </source>
</evidence>
<dbReference type="Proteomes" id="UP000199473">
    <property type="component" value="Unassembled WGS sequence"/>
</dbReference>
<dbReference type="OrthoDB" id="9790282at2"/>
<dbReference type="InterPro" id="IPR016181">
    <property type="entry name" value="Acyl_CoA_acyltransferase"/>
</dbReference>
<dbReference type="PANTHER" id="PTHR30098">
    <property type="entry name" value="LEUCYL/PHENYLALANYL-TRNA--PROTEIN TRANSFERASE"/>
    <property type="match status" value="1"/>
</dbReference>
<evidence type="ECO:0000313" key="5">
    <source>
        <dbReference type="EMBL" id="SFK91410.1"/>
    </source>
</evidence>
<protein>
    <recommendedName>
        <fullName evidence="4">Leucyl/phenylalanyl-tRNA--protein transferase</fullName>
        <ecNumber evidence="4">2.3.2.6</ecNumber>
    </recommendedName>
    <alternativeName>
        <fullName evidence="4">L/F-transferase</fullName>
    </alternativeName>
    <alternativeName>
        <fullName evidence="4">Leucyltransferase</fullName>
    </alternativeName>
    <alternativeName>
        <fullName evidence="4">Phenyalanyltransferase</fullName>
    </alternativeName>
</protein>
<comment type="catalytic activity">
    <reaction evidence="4">
        <text>N-terminal L-arginyl-[protein] + L-leucyl-tRNA(Leu) = N-terminal L-leucyl-L-arginyl-[protein] + tRNA(Leu) + H(+)</text>
        <dbReference type="Rhea" id="RHEA:50416"/>
        <dbReference type="Rhea" id="RHEA-COMP:9613"/>
        <dbReference type="Rhea" id="RHEA-COMP:9622"/>
        <dbReference type="Rhea" id="RHEA-COMP:12672"/>
        <dbReference type="Rhea" id="RHEA-COMP:12673"/>
        <dbReference type="ChEBI" id="CHEBI:15378"/>
        <dbReference type="ChEBI" id="CHEBI:64719"/>
        <dbReference type="ChEBI" id="CHEBI:78442"/>
        <dbReference type="ChEBI" id="CHEBI:78494"/>
        <dbReference type="ChEBI" id="CHEBI:133044"/>
        <dbReference type="EC" id="2.3.2.6"/>
    </reaction>
</comment>
<dbReference type="GO" id="GO:0008914">
    <property type="term" value="F:leucyl-tRNA--protein transferase activity"/>
    <property type="evidence" value="ECO:0007669"/>
    <property type="project" value="UniProtKB-UniRule"/>
</dbReference>
<evidence type="ECO:0000256" key="2">
    <source>
        <dbReference type="ARBA" id="ARBA00022679"/>
    </source>
</evidence>
<dbReference type="AlphaFoldDB" id="A0A1I4DF82"/>
<dbReference type="EC" id="2.3.2.6" evidence="4"/>
<dbReference type="RefSeq" id="WP_092962043.1">
    <property type="nucleotide sequence ID" value="NZ_FOSQ01000010.1"/>
</dbReference>
<comment type="catalytic activity">
    <reaction evidence="4">
        <text>N-terminal L-lysyl-[protein] + L-leucyl-tRNA(Leu) = N-terminal L-leucyl-L-lysyl-[protein] + tRNA(Leu) + H(+)</text>
        <dbReference type="Rhea" id="RHEA:12340"/>
        <dbReference type="Rhea" id="RHEA-COMP:9613"/>
        <dbReference type="Rhea" id="RHEA-COMP:9622"/>
        <dbReference type="Rhea" id="RHEA-COMP:12670"/>
        <dbReference type="Rhea" id="RHEA-COMP:12671"/>
        <dbReference type="ChEBI" id="CHEBI:15378"/>
        <dbReference type="ChEBI" id="CHEBI:65249"/>
        <dbReference type="ChEBI" id="CHEBI:78442"/>
        <dbReference type="ChEBI" id="CHEBI:78494"/>
        <dbReference type="ChEBI" id="CHEBI:133043"/>
        <dbReference type="EC" id="2.3.2.6"/>
    </reaction>
</comment>
<evidence type="ECO:0000256" key="3">
    <source>
        <dbReference type="ARBA" id="ARBA00023315"/>
    </source>
</evidence>
<dbReference type="InterPro" id="IPR004616">
    <property type="entry name" value="Leu/Phe-tRNA_Trfase"/>
</dbReference>
<keyword evidence="6" id="KW-1185">Reference proteome</keyword>
<evidence type="ECO:0000256" key="4">
    <source>
        <dbReference type="HAMAP-Rule" id="MF_00688"/>
    </source>
</evidence>
<dbReference type="Gene3D" id="3.40.630.70">
    <property type="entry name" value="Leucyl/phenylalanyl-tRNA-protein transferase, C-terminal domain"/>
    <property type="match status" value="1"/>
</dbReference>
<organism evidence="5 6">
    <name type="scientific">Falsiroseomonas stagni DSM 19981</name>
    <dbReference type="NCBI Taxonomy" id="1123062"/>
    <lineage>
        <taxon>Bacteria</taxon>
        <taxon>Pseudomonadati</taxon>
        <taxon>Pseudomonadota</taxon>
        <taxon>Alphaproteobacteria</taxon>
        <taxon>Acetobacterales</taxon>
        <taxon>Roseomonadaceae</taxon>
        <taxon>Falsiroseomonas</taxon>
    </lineage>
</organism>
<keyword evidence="2 4" id="KW-0808">Transferase</keyword>
<dbReference type="PANTHER" id="PTHR30098:SF2">
    <property type="entry name" value="LEUCYL_PHENYLALANYL-TRNA--PROTEIN TRANSFERASE"/>
    <property type="match status" value="1"/>
</dbReference>
<name>A0A1I4DF82_9PROT</name>
<comment type="catalytic activity">
    <reaction evidence="4">
        <text>L-phenylalanyl-tRNA(Phe) + an N-terminal L-alpha-aminoacyl-[protein] = an N-terminal L-phenylalanyl-L-alpha-aminoacyl-[protein] + tRNA(Phe)</text>
        <dbReference type="Rhea" id="RHEA:43632"/>
        <dbReference type="Rhea" id="RHEA-COMP:9668"/>
        <dbReference type="Rhea" id="RHEA-COMP:9699"/>
        <dbReference type="Rhea" id="RHEA-COMP:10636"/>
        <dbReference type="Rhea" id="RHEA-COMP:10637"/>
        <dbReference type="ChEBI" id="CHEBI:78442"/>
        <dbReference type="ChEBI" id="CHEBI:78531"/>
        <dbReference type="ChEBI" id="CHEBI:78597"/>
        <dbReference type="ChEBI" id="CHEBI:83561"/>
        <dbReference type="EC" id="2.3.2.6"/>
    </reaction>
</comment>
<dbReference type="HAMAP" id="MF_00688">
    <property type="entry name" value="Leu_Phe_trans"/>
    <property type="match status" value="1"/>
</dbReference>
<sequence>MSRRQFDITPELMLRAYRAGLFPMAETRRGDRLYWLDPEMRGVLPLDRFHLSRRLARTVLAGDYLITTNRDFAGVIAGCAAPAAGREDTWINPEIERLFSTLHRMGHAHSVEAWAPAEGGPKLVGGLYGVALGGAFFGESMFSTARDASKVALVHLVARLRLFGFTLLDSQFQTTHLAQFGCTEIPRQAYKHLLSEAVEEQARWDDEPDPAAVEAEVRRLRDASRGE</sequence>
<comment type="subcellular location">
    <subcellularLocation>
        <location evidence="4">Cytoplasm</location>
    </subcellularLocation>
</comment>
<accession>A0A1I4DF82</accession>
<dbReference type="NCBIfam" id="TIGR00667">
    <property type="entry name" value="aat"/>
    <property type="match status" value="1"/>
</dbReference>
<dbReference type="GO" id="GO:0005737">
    <property type="term" value="C:cytoplasm"/>
    <property type="evidence" value="ECO:0007669"/>
    <property type="project" value="UniProtKB-SubCell"/>
</dbReference>
<dbReference type="EMBL" id="FOSQ01000010">
    <property type="protein sequence ID" value="SFK91410.1"/>
    <property type="molecule type" value="Genomic_DNA"/>
</dbReference>